<dbReference type="SMART" id="SM01002">
    <property type="entry name" value="AlaDh_PNT_C"/>
    <property type="match status" value="1"/>
</dbReference>
<dbReference type="PANTHER" id="PTHR42795:SF1">
    <property type="entry name" value="ALANINE DEHYDROGENASE"/>
    <property type="match status" value="1"/>
</dbReference>
<keyword evidence="7" id="KW-1185">Reference proteome</keyword>
<evidence type="ECO:0000256" key="3">
    <source>
        <dbReference type="ARBA" id="ARBA00023002"/>
    </source>
</evidence>
<keyword evidence="3" id="KW-0560">Oxidoreductase</keyword>
<reference evidence="7" key="1">
    <citation type="journal article" date="2019" name="Int. J. Syst. Evol. Microbiol.">
        <title>The Global Catalogue of Microorganisms (GCM) 10K type strain sequencing project: providing services to taxonomists for standard genome sequencing and annotation.</title>
        <authorList>
            <consortium name="The Broad Institute Genomics Platform"/>
            <consortium name="The Broad Institute Genome Sequencing Center for Infectious Disease"/>
            <person name="Wu L."/>
            <person name="Ma J."/>
        </authorList>
    </citation>
    <scope>NUCLEOTIDE SEQUENCE [LARGE SCALE GENOMIC DNA]</scope>
    <source>
        <strain evidence="7">KCTC 42248</strain>
    </source>
</reference>
<evidence type="ECO:0000313" key="7">
    <source>
        <dbReference type="Proteomes" id="UP001597393"/>
    </source>
</evidence>
<feature type="domain" description="Alanine dehydrogenase/pyridine nucleotide transhydrogenase N-terminal" evidence="5">
    <location>
        <begin position="32"/>
        <end position="165"/>
    </location>
</feature>
<dbReference type="CDD" id="cd05305">
    <property type="entry name" value="L-AlaDH"/>
    <property type="match status" value="1"/>
</dbReference>
<protein>
    <recommendedName>
        <fullName evidence="2">alanine dehydrogenase</fullName>
        <ecNumber evidence="2">1.4.1.1</ecNumber>
    </recommendedName>
</protein>
<dbReference type="Pfam" id="PF05222">
    <property type="entry name" value="AlaDh_PNT_N"/>
    <property type="match status" value="1"/>
</dbReference>
<dbReference type="InterPro" id="IPR007886">
    <property type="entry name" value="AlaDH/PNT_N"/>
</dbReference>
<feature type="domain" description="Alanine dehydrogenase/pyridine nucleotide transhydrogenase NAD(H)-binding" evidence="4">
    <location>
        <begin position="177"/>
        <end position="325"/>
    </location>
</feature>
<dbReference type="SMART" id="SM01003">
    <property type="entry name" value="AlaDh_PNT_N"/>
    <property type="match status" value="1"/>
</dbReference>
<dbReference type="EC" id="1.4.1.1" evidence="2"/>
<comment type="similarity">
    <text evidence="1">Belongs to the AlaDH/PNT family.</text>
</comment>
<dbReference type="Gene3D" id="3.40.50.720">
    <property type="entry name" value="NAD(P)-binding Rossmann-like Domain"/>
    <property type="match status" value="2"/>
</dbReference>
<gene>
    <name evidence="6" type="ORF">ACFSQ3_13685</name>
</gene>
<evidence type="ECO:0000259" key="4">
    <source>
        <dbReference type="SMART" id="SM01002"/>
    </source>
</evidence>
<dbReference type="InterPro" id="IPR007698">
    <property type="entry name" value="AlaDH/PNT_NAD(H)-bd"/>
</dbReference>
<organism evidence="6 7">
    <name type="scientific">Sphingobacterium corticis</name>
    <dbReference type="NCBI Taxonomy" id="1812823"/>
    <lineage>
        <taxon>Bacteria</taxon>
        <taxon>Pseudomonadati</taxon>
        <taxon>Bacteroidota</taxon>
        <taxon>Sphingobacteriia</taxon>
        <taxon>Sphingobacteriales</taxon>
        <taxon>Sphingobacteriaceae</taxon>
        <taxon>Sphingobacterium</taxon>
    </lineage>
</organism>
<dbReference type="PANTHER" id="PTHR42795">
    <property type="entry name" value="ALANINE DEHYDROGENASE"/>
    <property type="match status" value="1"/>
</dbReference>
<comment type="caution">
    <text evidence="6">The sequence shown here is derived from an EMBL/GenBank/DDBJ whole genome shotgun (WGS) entry which is preliminary data.</text>
</comment>
<dbReference type="RefSeq" id="WP_380870140.1">
    <property type="nucleotide sequence ID" value="NZ_JBHUMA010000007.1"/>
</dbReference>
<dbReference type="SUPFAM" id="SSF52283">
    <property type="entry name" value="Formate/glycerate dehydrogenase catalytic domain-like"/>
    <property type="match status" value="1"/>
</dbReference>
<dbReference type="EMBL" id="JBHUMA010000007">
    <property type="protein sequence ID" value="MFD2600002.1"/>
    <property type="molecule type" value="Genomic_DNA"/>
</dbReference>
<evidence type="ECO:0000259" key="5">
    <source>
        <dbReference type="SMART" id="SM01003"/>
    </source>
</evidence>
<evidence type="ECO:0000313" key="6">
    <source>
        <dbReference type="EMBL" id="MFD2600002.1"/>
    </source>
</evidence>
<dbReference type="SUPFAM" id="SSF51735">
    <property type="entry name" value="NAD(P)-binding Rossmann-fold domains"/>
    <property type="match status" value="1"/>
</dbReference>
<proteinExistence type="inferred from homology"/>
<dbReference type="Pfam" id="PF01262">
    <property type="entry name" value="AlaDh_PNT_C"/>
    <property type="match status" value="1"/>
</dbReference>
<sequence>MSNMSKIAHEAIFQTKESPVVAGRKKNSLKIGLLKEVSFQENRIPLTPLSVGLLVEHGHEVLIESGAGNASNFLDHHYSEQGAQITKDTKAVFECDILIKIASPTLEEVGLMKNRQVLFSSQQPSLLDIRVLQGLMRKQITALSYEYLQDEGCHLSVVRAMSEIVGATSVLIAAEYLSNVFDGKGLMLGGVTGVPPTEMVIIGAGTVGEFAARTAIALGAQVKVFDSSVYRLRRLQNNVGSRVFTSVIQPVVMNKAIQSCDVVIGAVRAKNGLAPCLISEETVSKMKPNSVVIDVSIDQGGCFETSEVTTHDDPVFRKHDVIHYCVPNIASRVARTATYALTNIFTPILLDIGECGGMNNMIWANPGIRSAIYLYHGNLTNKDIGSQFNLPSKDLNLIVVANL</sequence>
<dbReference type="InterPro" id="IPR008141">
    <property type="entry name" value="Ala_DH"/>
</dbReference>
<evidence type="ECO:0000256" key="1">
    <source>
        <dbReference type="ARBA" id="ARBA00005689"/>
    </source>
</evidence>
<accession>A0ABW5NP20</accession>
<dbReference type="Proteomes" id="UP001597393">
    <property type="component" value="Unassembled WGS sequence"/>
</dbReference>
<name>A0ABW5NP20_9SPHI</name>
<evidence type="ECO:0000256" key="2">
    <source>
        <dbReference type="ARBA" id="ARBA00012897"/>
    </source>
</evidence>
<dbReference type="InterPro" id="IPR036291">
    <property type="entry name" value="NAD(P)-bd_dom_sf"/>
</dbReference>